<evidence type="ECO:0000313" key="2">
    <source>
        <dbReference type="Proteomes" id="UP000724672"/>
    </source>
</evidence>
<sequence>MRSQNDIIKTLKQQPIEDVRKKYYESKTKLLSRDVQKLYHLTKGFNLALYDMAKEFFDENIVNNGKGLNDNQRGLNFLGYQRLIAMTL</sequence>
<reference evidence="1" key="1">
    <citation type="submission" date="2019-12" db="EMBL/GenBank/DDBJ databases">
        <title>Clostridiaceae gen. nov. sp. nov., isolated from sediment in Xinjiang, China.</title>
        <authorList>
            <person name="Zhang R."/>
        </authorList>
    </citation>
    <scope>NUCLEOTIDE SEQUENCE</scope>
    <source>
        <strain evidence="1">D2Q-11</strain>
    </source>
</reference>
<organism evidence="1 2">
    <name type="scientific">Anaeromonas frigoriresistens</name>
    <dbReference type="NCBI Taxonomy" id="2683708"/>
    <lineage>
        <taxon>Bacteria</taxon>
        <taxon>Bacillati</taxon>
        <taxon>Bacillota</taxon>
        <taxon>Tissierellia</taxon>
        <taxon>Tissierellales</taxon>
        <taxon>Thermohalobacteraceae</taxon>
        <taxon>Anaeromonas</taxon>
    </lineage>
</organism>
<dbReference type="RefSeq" id="WP_203367578.1">
    <property type="nucleotide sequence ID" value="NZ_WSFT01000053.1"/>
</dbReference>
<dbReference type="EMBL" id="WSFT01000053">
    <property type="protein sequence ID" value="MBS4539656.1"/>
    <property type="molecule type" value="Genomic_DNA"/>
</dbReference>
<evidence type="ECO:0000313" key="1">
    <source>
        <dbReference type="EMBL" id="MBS4539656.1"/>
    </source>
</evidence>
<name>A0A942V0I2_9FIRM</name>
<comment type="caution">
    <text evidence="1">The sequence shown here is derived from an EMBL/GenBank/DDBJ whole genome shotgun (WGS) entry which is preliminary data.</text>
</comment>
<protein>
    <submittedName>
        <fullName evidence="1">Uncharacterized protein</fullName>
    </submittedName>
</protein>
<dbReference type="AlphaFoldDB" id="A0A942V0I2"/>
<keyword evidence="2" id="KW-1185">Reference proteome</keyword>
<accession>A0A942V0I2</accession>
<gene>
    <name evidence="1" type="ORF">GOQ27_14370</name>
</gene>
<dbReference type="Proteomes" id="UP000724672">
    <property type="component" value="Unassembled WGS sequence"/>
</dbReference>
<proteinExistence type="predicted"/>